<evidence type="ECO:0000256" key="1">
    <source>
        <dbReference type="ARBA" id="ARBA00004141"/>
    </source>
</evidence>
<proteinExistence type="predicted"/>
<dbReference type="SUPFAM" id="SSF103473">
    <property type="entry name" value="MFS general substrate transporter"/>
    <property type="match status" value="1"/>
</dbReference>
<evidence type="ECO:0000256" key="5">
    <source>
        <dbReference type="SAM" id="Phobius"/>
    </source>
</evidence>
<feature type="transmembrane region" description="Helical" evidence="5">
    <location>
        <begin position="285"/>
        <end position="306"/>
    </location>
</feature>
<dbReference type="Pfam" id="PF07690">
    <property type="entry name" value="MFS_1"/>
    <property type="match status" value="1"/>
</dbReference>
<name>A0AAD7J929_9AGAR</name>
<evidence type="ECO:0000313" key="7">
    <source>
        <dbReference type="EMBL" id="KAJ7757659.1"/>
    </source>
</evidence>
<feature type="domain" description="Major facilitator superfamily (MFS) profile" evidence="6">
    <location>
        <begin position="65"/>
        <end position="504"/>
    </location>
</feature>
<evidence type="ECO:0000259" key="6">
    <source>
        <dbReference type="PROSITE" id="PS50850"/>
    </source>
</evidence>
<feature type="transmembrane region" description="Helical" evidence="5">
    <location>
        <begin position="261"/>
        <end position="279"/>
    </location>
</feature>
<comment type="caution">
    <text evidence="7">The sequence shown here is derived from an EMBL/GenBank/DDBJ whole genome shotgun (WGS) entry which is preliminary data.</text>
</comment>
<keyword evidence="2 5" id="KW-0812">Transmembrane</keyword>
<feature type="transmembrane region" description="Helical" evidence="5">
    <location>
        <begin position="129"/>
        <end position="149"/>
    </location>
</feature>
<dbReference type="Gene3D" id="1.20.1720.10">
    <property type="entry name" value="Multidrug resistance protein D"/>
    <property type="match status" value="1"/>
</dbReference>
<dbReference type="AlphaFoldDB" id="A0AAD7J929"/>
<comment type="subcellular location">
    <subcellularLocation>
        <location evidence="1">Membrane</location>
        <topology evidence="1">Multi-pass membrane protein</topology>
    </subcellularLocation>
</comment>
<feature type="transmembrane region" description="Helical" evidence="5">
    <location>
        <begin position="327"/>
        <end position="353"/>
    </location>
</feature>
<feature type="transmembrane region" description="Helical" evidence="5">
    <location>
        <begin position="368"/>
        <end position="388"/>
    </location>
</feature>
<dbReference type="InterPro" id="IPR036259">
    <property type="entry name" value="MFS_trans_sf"/>
</dbReference>
<keyword evidence="8" id="KW-1185">Reference proteome</keyword>
<accession>A0AAD7J929</accession>
<feature type="transmembrane region" description="Helical" evidence="5">
    <location>
        <begin position="218"/>
        <end position="240"/>
    </location>
</feature>
<dbReference type="InterPro" id="IPR011701">
    <property type="entry name" value="MFS"/>
</dbReference>
<keyword evidence="4 5" id="KW-0472">Membrane</keyword>
<feature type="transmembrane region" description="Helical" evidence="5">
    <location>
        <begin position="187"/>
        <end position="206"/>
    </location>
</feature>
<dbReference type="PANTHER" id="PTHR23501:SF199">
    <property type="entry name" value="MFS EFFLUX TRANSPORTER INPD-RELATED"/>
    <property type="match status" value="1"/>
</dbReference>
<dbReference type="GO" id="GO:0005886">
    <property type="term" value="C:plasma membrane"/>
    <property type="evidence" value="ECO:0007669"/>
    <property type="project" value="TreeGrafter"/>
</dbReference>
<sequence length="564" mass="59451">MLSPVTPRRRTVYTPIVSESAAWKSSEKTAFLTTQKAEEDEDEYFEENKLNVEENYLSGSKLVILMFALGLAVFFIALDNTIIDTAVPKITDEFNSLGDVGWYSSAYLLATAGTQLLFGKVYTHFPIKLVYVTSISLFVLGSFVCGAAPTSNIFIIGRAVAGVGNAGIFSGGLVIIAHTVPLAKRGIFNGLIGGLGGIGSVSGPLLGGVITENISFRFCFYLSVPIGMIALVLTLFVLEIRTPKGDSAAASSLKLADFDPLGNLVFVPAMVTLLLAVQWGGSAYLWSSGIIIGLLLTSLVLSAIFIRIQLWAEEQATIPPRILKQRTIWSASLYALCIGGSFNIITMCLPIWFQVIHGDSPESSGVDTLAVILSLVVGCIVAGGLVTALGYYTPFMITSAILTAVGSGMLGSLKVSSTPGNWLFPEILCGFGVGLGIQQPLLAAQIVLDLKDVPVGTAVVMFANTLGGALFVAIGQSVFTSSLVAGLVAAVPGVSPELVLTDGANSLKTVIGAEFLPDVLIEYNKALMMPFYASMVLGIIAFGGACAVEWRSLKGKDVDSSRIP</sequence>
<dbReference type="EMBL" id="JARKIB010000044">
    <property type="protein sequence ID" value="KAJ7757659.1"/>
    <property type="molecule type" value="Genomic_DNA"/>
</dbReference>
<dbReference type="Proteomes" id="UP001215598">
    <property type="component" value="Unassembled WGS sequence"/>
</dbReference>
<evidence type="ECO:0000256" key="4">
    <source>
        <dbReference type="ARBA" id="ARBA00023136"/>
    </source>
</evidence>
<evidence type="ECO:0000313" key="8">
    <source>
        <dbReference type="Proteomes" id="UP001215598"/>
    </source>
</evidence>
<protein>
    <submittedName>
        <fullName evidence="7">Efflux pump antibiotic resistance protein</fullName>
    </submittedName>
</protein>
<dbReference type="GO" id="GO:0022857">
    <property type="term" value="F:transmembrane transporter activity"/>
    <property type="evidence" value="ECO:0007669"/>
    <property type="project" value="InterPro"/>
</dbReference>
<gene>
    <name evidence="7" type="ORF">B0H16DRAFT_669769</name>
</gene>
<evidence type="ECO:0000256" key="2">
    <source>
        <dbReference type="ARBA" id="ARBA00022692"/>
    </source>
</evidence>
<dbReference type="InterPro" id="IPR020846">
    <property type="entry name" value="MFS_dom"/>
</dbReference>
<feature type="transmembrane region" description="Helical" evidence="5">
    <location>
        <begin position="102"/>
        <end position="122"/>
    </location>
</feature>
<feature type="transmembrane region" description="Helical" evidence="5">
    <location>
        <begin position="62"/>
        <end position="82"/>
    </location>
</feature>
<dbReference type="PROSITE" id="PS50850">
    <property type="entry name" value="MFS"/>
    <property type="match status" value="1"/>
</dbReference>
<feature type="transmembrane region" description="Helical" evidence="5">
    <location>
        <begin position="155"/>
        <end position="175"/>
    </location>
</feature>
<dbReference type="FunFam" id="1.20.1250.20:FF:000196">
    <property type="entry name" value="MFS toxin efflux pump (AflT)"/>
    <property type="match status" value="1"/>
</dbReference>
<feature type="transmembrane region" description="Helical" evidence="5">
    <location>
        <begin position="529"/>
        <end position="548"/>
    </location>
</feature>
<organism evidence="7 8">
    <name type="scientific">Mycena metata</name>
    <dbReference type="NCBI Taxonomy" id="1033252"/>
    <lineage>
        <taxon>Eukaryota</taxon>
        <taxon>Fungi</taxon>
        <taxon>Dikarya</taxon>
        <taxon>Basidiomycota</taxon>
        <taxon>Agaricomycotina</taxon>
        <taxon>Agaricomycetes</taxon>
        <taxon>Agaricomycetidae</taxon>
        <taxon>Agaricales</taxon>
        <taxon>Marasmiineae</taxon>
        <taxon>Mycenaceae</taxon>
        <taxon>Mycena</taxon>
    </lineage>
</organism>
<reference evidence="7" key="1">
    <citation type="submission" date="2023-03" db="EMBL/GenBank/DDBJ databases">
        <title>Massive genome expansion in bonnet fungi (Mycena s.s.) driven by repeated elements and novel gene families across ecological guilds.</title>
        <authorList>
            <consortium name="Lawrence Berkeley National Laboratory"/>
            <person name="Harder C.B."/>
            <person name="Miyauchi S."/>
            <person name="Viragh M."/>
            <person name="Kuo A."/>
            <person name="Thoen E."/>
            <person name="Andreopoulos B."/>
            <person name="Lu D."/>
            <person name="Skrede I."/>
            <person name="Drula E."/>
            <person name="Henrissat B."/>
            <person name="Morin E."/>
            <person name="Kohler A."/>
            <person name="Barry K."/>
            <person name="LaButti K."/>
            <person name="Morin E."/>
            <person name="Salamov A."/>
            <person name="Lipzen A."/>
            <person name="Mereny Z."/>
            <person name="Hegedus B."/>
            <person name="Baldrian P."/>
            <person name="Stursova M."/>
            <person name="Weitz H."/>
            <person name="Taylor A."/>
            <person name="Grigoriev I.V."/>
            <person name="Nagy L.G."/>
            <person name="Martin F."/>
            <person name="Kauserud H."/>
        </authorList>
    </citation>
    <scope>NUCLEOTIDE SEQUENCE</scope>
    <source>
        <strain evidence="7">CBHHK182m</strain>
    </source>
</reference>
<dbReference type="CDD" id="cd17502">
    <property type="entry name" value="MFS_Azr1_MDR_like"/>
    <property type="match status" value="1"/>
</dbReference>
<evidence type="ECO:0000256" key="3">
    <source>
        <dbReference type="ARBA" id="ARBA00022989"/>
    </source>
</evidence>
<keyword evidence="3 5" id="KW-1133">Transmembrane helix</keyword>
<dbReference type="Gene3D" id="1.20.1250.20">
    <property type="entry name" value="MFS general substrate transporter like domains"/>
    <property type="match status" value="1"/>
</dbReference>
<dbReference type="PRINTS" id="PR01036">
    <property type="entry name" value="TCRTETB"/>
</dbReference>
<dbReference type="PANTHER" id="PTHR23501">
    <property type="entry name" value="MAJOR FACILITATOR SUPERFAMILY"/>
    <property type="match status" value="1"/>
</dbReference>